<evidence type="ECO:0000256" key="2">
    <source>
        <dbReference type="SAM" id="SignalP"/>
    </source>
</evidence>
<keyword evidence="2" id="KW-0732">Signal</keyword>
<keyword evidence="1" id="KW-0472">Membrane</keyword>
<evidence type="ECO:0000313" key="3">
    <source>
        <dbReference type="EMBL" id="SHK66844.1"/>
    </source>
</evidence>
<organism evidence="3 4">
    <name type="scientific">Fibrobacter intestinalis</name>
    <dbReference type="NCBI Taxonomy" id="28122"/>
    <lineage>
        <taxon>Bacteria</taxon>
        <taxon>Pseudomonadati</taxon>
        <taxon>Fibrobacterota</taxon>
        <taxon>Fibrobacteria</taxon>
        <taxon>Fibrobacterales</taxon>
        <taxon>Fibrobacteraceae</taxon>
        <taxon>Fibrobacter</taxon>
    </lineage>
</organism>
<dbReference type="PANTHER" id="PTHR40940">
    <property type="entry name" value="PROTEIN BATD-RELATED"/>
    <property type="match status" value="1"/>
</dbReference>
<protein>
    <submittedName>
        <fullName evidence="3">Oxygen tolerance</fullName>
    </submittedName>
</protein>
<keyword evidence="4" id="KW-1185">Reference proteome</keyword>
<dbReference type="PANTHER" id="PTHR40940:SF2">
    <property type="entry name" value="BATD"/>
    <property type="match status" value="1"/>
</dbReference>
<reference evidence="4" key="1">
    <citation type="submission" date="2016-11" db="EMBL/GenBank/DDBJ databases">
        <authorList>
            <person name="Varghese N."/>
            <person name="Submissions S."/>
        </authorList>
    </citation>
    <scope>NUCLEOTIDE SEQUENCE [LARGE SCALE GENOMIC DNA]</scope>
    <source>
        <strain evidence="4">UWOS</strain>
    </source>
</reference>
<sequence length="591" mass="66158">MRNLLFLLLSVVALASARMTLNYSTDRIESGMAFELRLDVPIRELAESRDVPNFTPQNGFVYRGMDSTDTRVEDFFGRGYAVRRYNFKLTAPKKTGRVVAGILTWKIQGEEYEIARPAIEVQRSYDAAAVEVSLSPSKRSVYEGEQLSVTLSIHTFEHFQGNLVATNMDLGNDFIAHRSDLSDLKLSPIPDAPMETRGSAKFAWLSSVKTGKVSIPPFKFKYMKVGAPKIVEKNQSHGGFSMSFKSVQQEPEEAEAQTAPLEISVLPLPAQNKPVDFSGMVGSYHFKASFDKDSLVLGDALTLSIQISGDGKPGTITDPVLPNFSEFRSVPPETDIKKKISGGKVITTKNIRIFLYPKKKGEFEIPAITYNWFNPAKRRYESQSEGPWKIKVEKGNSLATVGEMDSPIGNAPVVKEEIESLGRDIRYMHQIQSVSMQTLPLYKSILFWILLGLPIPLYFIFCIFVRLHRKRAGNSALMRKAKANKNLKRYVSQAKAALEKSDGREFYAALENGLVGYLSDLSNREFRGMTKESVKQNLTELGVSEENVQKVLEWQEKCAFARFAPVSGTSEERKASLSEFESLCDALEVLK</sequence>
<keyword evidence="1" id="KW-0812">Transmembrane</keyword>
<evidence type="ECO:0000313" key="4">
    <source>
        <dbReference type="Proteomes" id="UP000184275"/>
    </source>
</evidence>
<gene>
    <name evidence="3" type="ORF">SAMN05720469_11347</name>
</gene>
<dbReference type="Pfam" id="PF13584">
    <property type="entry name" value="BatD"/>
    <property type="match status" value="1"/>
</dbReference>
<feature type="transmembrane region" description="Helical" evidence="1">
    <location>
        <begin position="445"/>
        <end position="465"/>
    </location>
</feature>
<keyword evidence="1" id="KW-1133">Transmembrane helix</keyword>
<dbReference type="Proteomes" id="UP000184275">
    <property type="component" value="Unassembled WGS sequence"/>
</dbReference>
<evidence type="ECO:0000256" key="1">
    <source>
        <dbReference type="SAM" id="Phobius"/>
    </source>
</evidence>
<dbReference type="EMBL" id="FRAW01000013">
    <property type="protein sequence ID" value="SHK66844.1"/>
    <property type="molecule type" value="Genomic_DNA"/>
</dbReference>
<name>A0A1M6UCA1_9BACT</name>
<feature type="signal peptide" evidence="2">
    <location>
        <begin position="1"/>
        <end position="17"/>
    </location>
</feature>
<proteinExistence type="predicted"/>
<dbReference type="RefSeq" id="WP_073304147.1">
    <property type="nucleotide sequence ID" value="NZ_FRAW01000013.1"/>
</dbReference>
<feature type="chain" id="PRO_5012093462" evidence="2">
    <location>
        <begin position="18"/>
        <end position="591"/>
    </location>
</feature>
<dbReference type="InterPro" id="IPR025738">
    <property type="entry name" value="BatD"/>
</dbReference>
<accession>A0A1M6UCA1</accession>
<dbReference type="AlphaFoldDB" id="A0A1M6UCA1"/>